<proteinExistence type="predicted"/>
<dbReference type="EMBL" id="JAVHUY010000048">
    <property type="protein sequence ID" value="MDQ7909870.1"/>
    <property type="molecule type" value="Genomic_DNA"/>
</dbReference>
<sequence>MLEENKRIARAYFEALDAEKSPPASICTPDFVLHIAGNPDMDMATAKTFTKDLVAAVPDLSHPIVELVAEGDKVCYRGRYEGTQTGSYLGAAQTSGQLSATGMGMLRIADGKVAEVWIWPDTMTVMQQLGVLPPQS</sequence>
<dbReference type="InterPro" id="IPR032710">
    <property type="entry name" value="NTF2-like_dom_sf"/>
</dbReference>
<accession>A0ABU0ZS63</accession>
<dbReference type="PANTHER" id="PTHR38436">
    <property type="entry name" value="POLYKETIDE CYCLASE SNOAL-LIKE DOMAIN"/>
    <property type="match status" value="1"/>
</dbReference>
<dbReference type="Gene3D" id="3.10.450.50">
    <property type="match status" value="1"/>
</dbReference>
<keyword evidence="2" id="KW-1185">Reference proteome</keyword>
<dbReference type="RefSeq" id="WP_308717127.1">
    <property type="nucleotide sequence ID" value="NZ_JAVHUY010000048.1"/>
</dbReference>
<evidence type="ECO:0000313" key="2">
    <source>
        <dbReference type="Proteomes" id="UP001230908"/>
    </source>
</evidence>
<dbReference type="InterPro" id="IPR009959">
    <property type="entry name" value="Cyclase_SnoaL-like"/>
</dbReference>
<name>A0ABU0ZS63_9ACTN</name>
<dbReference type="Proteomes" id="UP001230908">
    <property type="component" value="Unassembled WGS sequence"/>
</dbReference>
<comment type="caution">
    <text evidence="1">The sequence shown here is derived from an EMBL/GenBank/DDBJ whole genome shotgun (WGS) entry which is preliminary data.</text>
</comment>
<dbReference type="PANTHER" id="PTHR38436:SF1">
    <property type="entry name" value="ESTER CYCLASE"/>
    <property type="match status" value="1"/>
</dbReference>
<reference evidence="1 2" key="1">
    <citation type="submission" date="2023-08" db="EMBL/GenBank/DDBJ databases">
        <title>Phytohabitans sansha sp. nov., isolated from marine sediment.</title>
        <authorList>
            <person name="Zhao Y."/>
            <person name="Yi K."/>
        </authorList>
    </citation>
    <scope>NUCLEOTIDE SEQUENCE [LARGE SCALE GENOMIC DNA]</scope>
    <source>
        <strain evidence="1 2">ZYX-F-186</strain>
    </source>
</reference>
<gene>
    <name evidence="1" type="ORF">RB614_35775</name>
</gene>
<dbReference type="SUPFAM" id="SSF54427">
    <property type="entry name" value="NTF2-like"/>
    <property type="match status" value="1"/>
</dbReference>
<dbReference type="Pfam" id="PF07366">
    <property type="entry name" value="SnoaL"/>
    <property type="match status" value="1"/>
</dbReference>
<evidence type="ECO:0000313" key="1">
    <source>
        <dbReference type="EMBL" id="MDQ7909870.1"/>
    </source>
</evidence>
<protein>
    <submittedName>
        <fullName evidence="1">Ester cyclase</fullName>
    </submittedName>
</protein>
<organism evidence="1 2">
    <name type="scientific">Phytohabitans maris</name>
    <dbReference type="NCBI Taxonomy" id="3071409"/>
    <lineage>
        <taxon>Bacteria</taxon>
        <taxon>Bacillati</taxon>
        <taxon>Actinomycetota</taxon>
        <taxon>Actinomycetes</taxon>
        <taxon>Micromonosporales</taxon>
        <taxon>Micromonosporaceae</taxon>
    </lineage>
</organism>